<dbReference type="Proteomes" id="UP000326924">
    <property type="component" value="Unassembled WGS sequence"/>
</dbReference>
<feature type="compositionally biased region" description="Low complexity" evidence="2">
    <location>
        <begin position="106"/>
        <end position="117"/>
    </location>
</feature>
<feature type="region of interest" description="Disordered" evidence="2">
    <location>
        <begin position="165"/>
        <end position="277"/>
    </location>
</feature>
<keyword evidence="1" id="KW-0175">Coiled coil</keyword>
<name>A0A5J5ECX1_9PEZI</name>
<dbReference type="AlphaFoldDB" id="A0A5J5ECX1"/>
<feature type="region of interest" description="Disordered" evidence="2">
    <location>
        <begin position="93"/>
        <end position="136"/>
    </location>
</feature>
<evidence type="ECO:0000256" key="1">
    <source>
        <dbReference type="SAM" id="Coils"/>
    </source>
</evidence>
<protein>
    <submittedName>
        <fullName evidence="3">Uncharacterized protein</fullName>
    </submittedName>
</protein>
<feature type="coiled-coil region" evidence="1">
    <location>
        <begin position="48"/>
        <end position="75"/>
    </location>
</feature>
<evidence type="ECO:0000256" key="2">
    <source>
        <dbReference type="SAM" id="MobiDB-lite"/>
    </source>
</evidence>
<proteinExistence type="predicted"/>
<organism evidence="3 4">
    <name type="scientific">Sphaerosporella brunnea</name>
    <dbReference type="NCBI Taxonomy" id="1250544"/>
    <lineage>
        <taxon>Eukaryota</taxon>
        <taxon>Fungi</taxon>
        <taxon>Dikarya</taxon>
        <taxon>Ascomycota</taxon>
        <taxon>Pezizomycotina</taxon>
        <taxon>Pezizomycetes</taxon>
        <taxon>Pezizales</taxon>
        <taxon>Pyronemataceae</taxon>
        <taxon>Sphaerosporella</taxon>
    </lineage>
</organism>
<evidence type="ECO:0000313" key="3">
    <source>
        <dbReference type="EMBL" id="KAA8892917.1"/>
    </source>
</evidence>
<keyword evidence="4" id="KW-1185">Reference proteome</keyword>
<feature type="compositionally biased region" description="Low complexity" evidence="2">
    <location>
        <begin position="183"/>
        <end position="193"/>
    </location>
</feature>
<comment type="caution">
    <text evidence="3">The sequence shown here is derived from an EMBL/GenBank/DDBJ whole genome shotgun (WGS) entry which is preliminary data.</text>
</comment>
<feature type="compositionally biased region" description="Polar residues" evidence="2">
    <location>
        <begin position="266"/>
        <end position="277"/>
    </location>
</feature>
<dbReference type="EMBL" id="VXIS01000547">
    <property type="protein sequence ID" value="KAA8892917.1"/>
    <property type="molecule type" value="Genomic_DNA"/>
</dbReference>
<evidence type="ECO:0000313" key="4">
    <source>
        <dbReference type="Proteomes" id="UP000326924"/>
    </source>
</evidence>
<accession>A0A5J5ECX1</accession>
<reference evidence="3 4" key="1">
    <citation type="submission" date="2019-09" db="EMBL/GenBank/DDBJ databases">
        <title>Draft genome of the ectomycorrhizal ascomycete Sphaerosporella brunnea.</title>
        <authorList>
            <consortium name="DOE Joint Genome Institute"/>
            <person name="Benucci G.M."/>
            <person name="Marozzi G."/>
            <person name="Antonielli L."/>
            <person name="Sanchez S."/>
            <person name="Marco P."/>
            <person name="Wang X."/>
            <person name="Falini L.B."/>
            <person name="Barry K."/>
            <person name="Haridas S."/>
            <person name="Lipzen A."/>
            <person name="Labutti K."/>
            <person name="Grigoriev I.V."/>
            <person name="Murat C."/>
            <person name="Martin F."/>
            <person name="Albertini E."/>
            <person name="Donnini D."/>
            <person name="Bonito G."/>
        </authorList>
    </citation>
    <scope>NUCLEOTIDE SEQUENCE [LARGE SCALE GENOMIC DNA]</scope>
    <source>
        <strain evidence="3 4">Sb_GMNB300</strain>
    </source>
</reference>
<gene>
    <name evidence="3" type="ORF">FN846DRAFT_1008305</name>
</gene>
<dbReference type="InParanoid" id="A0A5J5ECX1"/>
<sequence>MQNTSPEVPSATPTVPPPAIPLADFAHTVEELLGRHLAALKEGYDTSLANLVKVVLELRETAEELSVQSRALQTQLSGPQRDAPRYRTLLHAASQTPPLPPPPLAPAETTATPPEVTARPKRRRSGPPSPTVQPAKQEIIIFPPPSLMHSKHAGASTALVSIQADPETQPAPGNPEADAPPSGGTEAEGAAAARTFVQPTKDAASQADGGESSLASKQSVDAIEGYNSGTETDTESEVDGTAADGAAIGSDHDAPQGTDSAAEAVLNSTSRPSNLAE</sequence>